<dbReference type="PANTHER" id="PTHR30451">
    <property type="entry name" value="OUTER MEMBRANE USHER PROTEIN"/>
    <property type="match status" value="1"/>
</dbReference>
<sequence>MRRPLTFPLALLCLYALSPTAGLARSEFDADFLTLHRGGGDVDLAYFSRDGAAAPGTYGLALYVNGDYQTRERVELIVNPADNANLLPLLDAAHLQQLGIDAERLAQLPAPANPTLADPAQRAATLLSRLPDADVRLDFNRERLEITLPQKYLLKEGDFKTPPPLWDHGVPALLVNYSYSGQRLESGGEGTYYNALALSSSLNYGAWRLRNESLWLGGGNGSPRGFQSNNTYVERIYTALNGGLFTAGQTHLASDFAVNFPFTGVRLASDDDMLKSVYRQYAPLIRGVATGQSRVTLRQAGQIIYQRSVPAGEFEFDDVSNISSGDIEVEIEGADGTVRRYTQASAALPLMQREGRYSYRLSAGKYRGLESATRVEPWFLYADLARGVGNQTTLYGNLLYASHYVSLLLGASRDFAALGALALDITHASAELRRDGAADPRHGQAFRVLYTNAFAATGTTVNLTGYRYSTRDYYDFNEAVDRLNQREHALHLRTNLQVSLQQSLQAWGQLSLSLSRNRYWNRTTPGVTLTSGYIYTFPAAAISLTYNHTRARDSGQRDDLLFANLSVPLDRLFGPYISSVRSDVRALNGRVTSALGLSGGLPGGALSYGLSKDLQRGDQLDVNTSYTGRYAEANAAYARDGRRDNLTYGLRGAVAVHPYGVTASRPLSHTQGNALVVTDGAGGVPISGSSAVQTDYFGRGIVTNLSSYGPNALDIDVARLADDVEADEGTHRRVIPTRGALVVSRFHVNRGQRVLFTLQRRGKALPLGSSVTLTPGAGPVRRSFVGEAGQIYFSGLPARGELTVQATLDGARVSCDARYALPAAAQTIHLVTLECE</sequence>
<accession>A0A0H3DS02</accession>
<evidence type="ECO:0000256" key="1">
    <source>
        <dbReference type="ARBA" id="ARBA00004571"/>
    </source>
</evidence>
<dbReference type="GO" id="GO:0009297">
    <property type="term" value="P:pilus assembly"/>
    <property type="evidence" value="ECO:0007669"/>
    <property type="project" value="InterPro"/>
</dbReference>
<dbReference type="InterPro" id="IPR042186">
    <property type="entry name" value="FimD_plug_dom"/>
</dbReference>
<dbReference type="Pfam" id="PF13953">
    <property type="entry name" value="PapC_C"/>
    <property type="match status" value="1"/>
</dbReference>
<feature type="chain" id="PRO_5002607875" evidence="10">
    <location>
        <begin position="25"/>
        <end position="836"/>
    </location>
</feature>
<organism evidence="13 14">
    <name type="scientific">Edwardsiella tarda (strain FL6-60)</name>
    <dbReference type="NCBI Taxonomy" id="718251"/>
    <lineage>
        <taxon>Bacteria</taxon>
        <taxon>Pseudomonadati</taxon>
        <taxon>Pseudomonadota</taxon>
        <taxon>Gammaproteobacteria</taxon>
        <taxon>Enterobacterales</taxon>
        <taxon>Hafniaceae</taxon>
        <taxon>Edwardsiella</taxon>
    </lineage>
</organism>
<dbReference type="PATRIC" id="fig|718251.5.peg.2085"/>
<evidence type="ECO:0000256" key="8">
    <source>
        <dbReference type="ARBA" id="ARBA00023136"/>
    </source>
</evidence>
<keyword evidence="9" id="KW-0998">Cell outer membrane</keyword>
<feature type="domain" description="PapC N-terminal" evidence="12">
    <location>
        <begin position="27"/>
        <end position="180"/>
    </location>
</feature>
<evidence type="ECO:0000256" key="7">
    <source>
        <dbReference type="ARBA" id="ARBA00022729"/>
    </source>
</evidence>
<dbReference type="GO" id="GO:0009279">
    <property type="term" value="C:cell outer membrane"/>
    <property type="evidence" value="ECO:0007669"/>
    <property type="project" value="UniProtKB-SubCell"/>
</dbReference>
<dbReference type="InterPro" id="IPR025885">
    <property type="entry name" value="PapC_N"/>
</dbReference>
<dbReference type="KEGG" id="etd:ETAF_2010"/>
<keyword evidence="5" id="KW-1029">Fimbrium biogenesis</keyword>
<dbReference type="InterPro" id="IPR037224">
    <property type="entry name" value="PapC_N_sf"/>
</dbReference>
<dbReference type="EMBL" id="CP002154">
    <property type="protein sequence ID" value="ADM42116.1"/>
    <property type="molecule type" value="Genomic_DNA"/>
</dbReference>
<dbReference type="Pfam" id="PF13954">
    <property type="entry name" value="PapC_N"/>
    <property type="match status" value="1"/>
</dbReference>
<protein>
    <submittedName>
        <fullName evidence="13">Outer membrane usher protein</fullName>
    </submittedName>
</protein>
<keyword evidence="3" id="KW-0813">Transport</keyword>
<dbReference type="Gene3D" id="2.60.40.2610">
    <property type="entry name" value="Outer membrane usher protein FimD, plug domain"/>
    <property type="match status" value="1"/>
</dbReference>
<reference evidence="13 14" key="2">
    <citation type="journal article" date="2011" name="BMC Immunol.">
        <title>Comparison of static immersion and intravenous injection systems for exposure of zebrafish embryos to the natural pathogen Edwardsiella tarda.</title>
        <authorList>
            <person name="van Soest J.J."/>
            <person name="Stockhammer O.W."/>
            <person name="Ordas A."/>
            <person name="Bloemberg G.V."/>
            <person name="Spaink H.P."/>
            <person name="Meijer A.H."/>
        </authorList>
    </citation>
    <scope>NUCLEOTIDE SEQUENCE [LARGE SCALE GENOMIC DNA]</scope>
    <source>
        <strain evidence="13 14">FL6-60</strain>
    </source>
</reference>
<dbReference type="Pfam" id="PF00577">
    <property type="entry name" value="Usher"/>
    <property type="match status" value="1"/>
</dbReference>
<keyword evidence="6" id="KW-0812">Transmembrane</keyword>
<evidence type="ECO:0000256" key="6">
    <source>
        <dbReference type="ARBA" id="ARBA00022692"/>
    </source>
</evidence>
<proteinExistence type="inferred from homology"/>
<evidence type="ECO:0000256" key="5">
    <source>
        <dbReference type="ARBA" id="ARBA00022558"/>
    </source>
</evidence>
<comment type="similarity">
    <text evidence="2">Belongs to the fimbrial export usher family.</text>
</comment>
<feature type="domain" description="PapC-like C-terminal" evidence="11">
    <location>
        <begin position="755"/>
        <end position="823"/>
    </location>
</feature>
<dbReference type="GO" id="GO:0015473">
    <property type="term" value="F:fimbrial usher porin activity"/>
    <property type="evidence" value="ECO:0007669"/>
    <property type="project" value="InterPro"/>
</dbReference>
<comment type="subcellular location">
    <subcellularLocation>
        <location evidence="1">Cell outer membrane</location>
        <topology evidence="1">Multi-pass membrane protein</topology>
    </subcellularLocation>
</comment>
<evidence type="ECO:0000259" key="12">
    <source>
        <dbReference type="Pfam" id="PF13954"/>
    </source>
</evidence>
<evidence type="ECO:0000256" key="10">
    <source>
        <dbReference type="SAM" id="SignalP"/>
    </source>
</evidence>
<name>A0A0H3DS02_EDWTF</name>
<dbReference type="Proteomes" id="UP000002230">
    <property type="component" value="Chromosome"/>
</dbReference>
<dbReference type="AlphaFoldDB" id="A0A0H3DS02"/>
<dbReference type="Gene3D" id="2.60.40.2070">
    <property type="match status" value="1"/>
</dbReference>
<dbReference type="SUPFAM" id="SSF141729">
    <property type="entry name" value="FimD N-terminal domain-like"/>
    <property type="match status" value="1"/>
</dbReference>
<evidence type="ECO:0000256" key="9">
    <source>
        <dbReference type="ARBA" id="ARBA00023237"/>
    </source>
</evidence>
<evidence type="ECO:0000259" key="11">
    <source>
        <dbReference type="Pfam" id="PF13953"/>
    </source>
</evidence>
<dbReference type="Gene3D" id="3.10.20.410">
    <property type="match status" value="1"/>
</dbReference>
<evidence type="ECO:0000256" key="4">
    <source>
        <dbReference type="ARBA" id="ARBA00022452"/>
    </source>
</evidence>
<evidence type="ECO:0000313" key="14">
    <source>
        <dbReference type="Proteomes" id="UP000002230"/>
    </source>
</evidence>
<reference evidence="14" key="1">
    <citation type="submission" date="2010-08" db="EMBL/GenBank/DDBJ databases">
        <title>Genome comparisons of Edwardsiella bacteria analysed using deep sequencing technology.</title>
        <authorList>
            <person name="van Soest J.J."/>
            <person name="Henkel C.V."/>
            <person name="Jansen H.J."/>
            <person name="van den Hondel C.A.M.J.J."/>
            <person name="Bloemberg G.V."/>
            <person name="Meijer A.H."/>
            <person name="Spaink H.P."/>
        </authorList>
    </citation>
    <scope>NUCLEOTIDE SEQUENCE [LARGE SCALE GENOMIC DNA]</scope>
    <source>
        <strain evidence="14">FL6-60</strain>
    </source>
</reference>
<evidence type="ECO:0000256" key="2">
    <source>
        <dbReference type="ARBA" id="ARBA00008064"/>
    </source>
</evidence>
<gene>
    <name evidence="13" type="ordered locus">ETAF_2010</name>
</gene>
<keyword evidence="8" id="KW-0472">Membrane</keyword>
<evidence type="ECO:0000256" key="3">
    <source>
        <dbReference type="ARBA" id="ARBA00022448"/>
    </source>
</evidence>
<keyword evidence="7 10" id="KW-0732">Signal</keyword>
<dbReference type="PANTHER" id="PTHR30451:SF21">
    <property type="entry name" value="FIMBRIAL USHER DOMAIN-CONTAINING PROTEIN YDET-RELATED"/>
    <property type="match status" value="1"/>
</dbReference>
<dbReference type="InterPro" id="IPR025949">
    <property type="entry name" value="PapC-like_C"/>
</dbReference>
<dbReference type="InterPro" id="IPR043142">
    <property type="entry name" value="PapC-like_C_sf"/>
</dbReference>
<evidence type="ECO:0000313" key="13">
    <source>
        <dbReference type="EMBL" id="ADM42116.1"/>
    </source>
</evidence>
<keyword evidence="14" id="KW-1185">Reference proteome</keyword>
<dbReference type="HOGENOM" id="CLU_009120_3_1_6"/>
<keyword evidence="4" id="KW-1134">Transmembrane beta strand</keyword>
<dbReference type="Gene3D" id="2.60.40.3110">
    <property type="match status" value="1"/>
</dbReference>
<dbReference type="InterPro" id="IPR000015">
    <property type="entry name" value="Fimb_usher"/>
</dbReference>
<feature type="signal peptide" evidence="10">
    <location>
        <begin position="1"/>
        <end position="24"/>
    </location>
</feature>